<protein>
    <submittedName>
        <fullName evidence="2">Uncharacterized protein</fullName>
    </submittedName>
</protein>
<proteinExistence type="evidence at transcript level"/>
<dbReference type="AlphaFoldDB" id="B6TKX8"/>
<evidence type="ECO:0000313" key="2">
    <source>
        <dbReference type="EMBL" id="ACG37761.1"/>
    </source>
</evidence>
<name>B6TKX8_MAIZE</name>
<reference evidence="2" key="1">
    <citation type="journal article" date="2009" name="Plant Mol. Biol.">
        <title>Insights into corn genes derived from large-scale cDNA sequencing.</title>
        <authorList>
            <person name="Alexandrov N.N."/>
            <person name="Brover V.V."/>
            <person name="Freidin S."/>
            <person name="Troukhan M.E."/>
            <person name="Tatarinova T.V."/>
            <person name="Zhang H."/>
            <person name="Swaller T.J."/>
            <person name="Lu Y.P."/>
            <person name="Bouck J."/>
            <person name="Flavell R.B."/>
            <person name="Feldmann K.A."/>
        </authorList>
    </citation>
    <scope>NUCLEOTIDE SEQUENCE</scope>
</reference>
<feature type="region of interest" description="Disordered" evidence="1">
    <location>
        <begin position="1"/>
        <end position="61"/>
    </location>
</feature>
<dbReference type="EMBL" id="EU965643">
    <property type="protein sequence ID" value="ACG37761.1"/>
    <property type="molecule type" value="mRNA"/>
</dbReference>
<feature type="compositionally biased region" description="Basic and acidic residues" evidence="1">
    <location>
        <begin position="46"/>
        <end position="55"/>
    </location>
</feature>
<sequence length="83" mass="9199">MRARPTDVALSQRRATGNAGAARQRDAQPAQARGSPRPGSVPRTPESPRRSDYPCRRNSRHPRVVVYAGVAPALGRRMSRLRR</sequence>
<evidence type="ECO:0000256" key="1">
    <source>
        <dbReference type="SAM" id="MobiDB-lite"/>
    </source>
</evidence>
<organism evidence="2">
    <name type="scientific">Zea mays</name>
    <name type="common">Maize</name>
    <dbReference type="NCBI Taxonomy" id="4577"/>
    <lineage>
        <taxon>Eukaryota</taxon>
        <taxon>Viridiplantae</taxon>
        <taxon>Streptophyta</taxon>
        <taxon>Embryophyta</taxon>
        <taxon>Tracheophyta</taxon>
        <taxon>Spermatophyta</taxon>
        <taxon>Magnoliopsida</taxon>
        <taxon>Liliopsida</taxon>
        <taxon>Poales</taxon>
        <taxon>Poaceae</taxon>
        <taxon>PACMAD clade</taxon>
        <taxon>Panicoideae</taxon>
        <taxon>Andropogonodae</taxon>
        <taxon>Andropogoneae</taxon>
        <taxon>Tripsacinae</taxon>
        <taxon>Zea</taxon>
    </lineage>
</organism>
<accession>B6TKX8</accession>
<feature type="compositionally biased region" description="Low complexity" evidence="1">
    <location>
        <begin position="19"/>
        <end position="33"/>
    </location>
</feature>